<evidence type="ECO:0000256" key="3">
    <source>
        <dbReference type="ARBA" id="ARBA00022692"/>
    </source>
</evidence>
<evidence type="ECO:0000256" key="6">
    <source>
        <dbReference type="ARBA" id="ARBA00023136"/>
    </source>
</evidence>
<dbReference type="PANTHER" id="PTHR43731:SF14">
    <property type="entry name" value="PRESENILIN-ASSOCIATED RHOMBOID-LIKE PROTEIN, MITOCHONDRIAL"/>
    <property type="match status" value="1"/>
</dbReference>
<feature type="domain" description="Peptidase S54 rhomboid" evidence="8">
    <location>
        <begin position="63"/>
        <end position="211"/>
    </location>
</feature>
<dbReference type="RefSeq" id="WP_007364518.1">
    <property type="nucleotide sequence ID" value="NZ_ACLR01000019.1"/>
</dbReference>
<reference evidence="9 10" key="1">
    <citation type="submission" date="2009-04" db="EMBL/GenBank/DDBJ databases">
        <authorList>
            <person name="Sebastian Y."/>
            <person name="Madupu R."/>
            <person name="Durkin A.S."/>
            <person name="Torralba M."/>
            <person name="Methe B."/>
            <person name="Sutton G.G."/>
            <person name="Strausberg R.L."/>
            <person name="Nelson K.E."/>
        </authorList>
    </citation>
    <scope>NUCLEOTIDE SEQUENCE [LARGE SCALE GENOMIC DNA]</scope>
    <source>
        <strain evidence="9 10">60-3</strain>
    </source>
</reference>
<dbReference type="InterPro" id="IPR022764">
    <property type="entry name" value="Peptidase_S54_rhomboid_dom"/>
</dbReference>
<feature type="transmembrane region" description="Helical" evidence="7">
    <location>
        <begin position="12"/>
        <end position="32"/>
    </location>
</feature>
<feature type="transmembrane region" description="Helical" evidence="7">
    <location>
        <begin position="67"/>
        <end position="91"/>
    </location>
</feature>
<comment type="similarity">
    <text evidence="2">Belongs to the peptidase S54 family.</text>
</comment>
<evidence type="ECO:0000259" key="8">
    <source>
        <dbReference type="Pfam" id="PF01694"/>
    </source>
</evidence>
<name>C2M9E2_9PORP</name>
<dbReference type="GO" id="GO:0004252">
    <property type="term" value="F:serine-type endopeptidase activity"/>
    <property type="evidence" value="ECO:0007669"/>
    <property type="project" value="InterPro"/>
</dbReference>
<keyword evidence="6 7" id="KW-0472">Membrane</keyword>
<evidence type="ECO:0000313" key="9">
    <source>
        <dbReference type="EMBL" id="EEK17661.1"/>
    </source>
</evidence>
<feature type="transmembrane region" description="Helical" evidence="7">
    <location>
        <begin position="103"/>
        <end position="125"/>
    </location>
</feature>
<dbReference type="GO" id="GO:0016020">
    <property type="term" value="C:membrane"/>
    <property type="evidence" value="ECO:0007669"/>
    <property type="project" value="UniProtKB-SubCell"/>
</dbReference>
<dbReference type="STRING" id="596327.PORUE0001_1537"/>
<keyword evidence="4 9" id="KW-0378">Hydrolase</keyword>
<evidence type="ECO:0000256" key="2">
    <source>
        <dbReference type="ARBA" id="ARBA00009045"/>
    </source>
</evidence>
<evidence type="ECO:0000256" key="4">
    <source>
        <dbReference type="ARBA" id="ARBA00022801"/>
    </source>
</evidence>
<feature type="transmembrane region" description="Helical" evidence="7">
    <location>
        <begin position="131"/>
        <end position="152"/>
    </location>
</feature>
<keyword evidence="3 7" id="KW-0812">Transmembrane</keyword>
<protein>
    <submittedName>
        <fullName evidence="9">Peptidase, S54 family</fullName>
        <ecNumber evidence="9">3.4.21.-</ecNumber>
    </submittedName>
</protein>
<dbReference type="InterPro" id="IPR035952">
    <property type="entry name" value="Rhomboid-like_sf"/>
</dbReference>
<evidence type="ECO:0000256" key="5">
    <source>
        <dbReference type="ARBA" id="ARBA00022989"/>
    </source>
</evidence>
<evidence type="ECO:0000256" key="1">
    <source>
        <dbReference type="ARBA" id="ARBA00004141"/>
    </source>
</evidence>
<accession>C2M9E2</accession>
<sequence length="268" mass="30279">MLQEKRIDTTNRWLLWGITLLLVTLWLVDFIVRQLPSPLPTRWTRGVVDQLYLSCSMEALWRRPWTIVTYTLLHNSGLHLLLNLLLLWLFGEMQLRHSGWRQFVWSYLGGAVVGGIAFVLCTSLLRAGGVILLGLPLVGASASVIALVGYMVGAAPRAEMPLPLIGSLRVWQVGLFVFLLLLLAYGGYNVGGLIAHLAGVLWGCGLGLYHRRRQRSARQQEKLQDAQTARYQQLLDKVQQSGYQSLSDEEREQLIEHNNQWLDQSGHN</sequence>
<evidence type="ECO:0000313" key="10">
    <source>
        <dbReference type="Proteomes" id="UP000003303"/>
    </source>
</evidence>
<comment type="subcellular location">
    <subcellularLocation>
        <location evidence="1">Membrane</location>
        <topology evidence="1">Multi-pass membrane protein</topology>
    </subcellularLocation>
</comment>
<feature type="transmembrane region" description="Helical" evidence="7">
    <location>
        <begin position="164"/>
        <end position="184"/>
    </location>
</feature>
<keyword evidence="5 7" id="KW-1133">Transmembrane helix</keyword>
<evidence type="ECO:0000256" key="7">
    <source>
        <dbReference type="SAM" id="Phobius"/>
    </source>
</evidence>
<keyword evidence="10" id="KW-1185">Reference proteome</keyword>
<comment type="caution">
    <text evidence="9">The sequence shown here is derived from an EMBL/GenBank/DDBJ whole genome shotgun (WGS) entry which is preliminary data.</text>
</comment>
<dbReference type="eggNOG" id="COG0705">
    <property type="taxonomic scope" value="Bacteria"/>
</dbReference>
<dbReference type="EC" id="3.4.21.-" evidence="9"/>
<gene>
    <name evidence="9" type="ORF">PORUE0001_1537</name>
</gene>
<proteinExistence type="inferred from homology"/>
<dbReference type="AlphaFoldDB" id="C2M9E2"/>
<dbReference type="Gene3D" id="1.20.1540.10">
    <property type="entry name" value="Rhomboid-like"/>
    <property type="match status" value="1"/>
</dbReference>
<dbReference type="EMBL" id="ACLR01000019">
    <property type="protein sequence ID" value="EEK17661.1"/>
    <property type="molecule type" value="Genomic_DNA"/>
</dbReference>
<feature type="transmembrane region" description="Helical" evidence="7">
    <location>
        <begin position="190"/>
        <end position="209"/>
    </location>
</feature>
<dbReference type="SUPFAM" id="SSF144091">
    <property type="entry name" value="Rhomboid-like"/>
    <property type="match status" value="1"/>
</dbReference>
<dbReference type="OrthoDB" id="1014589at2"/>
<dbReference type="PANTHER" id="PTHR43731">
    <property type="entry name" value="RHOMBOID PROTEASE"/>
    <property type="match status" value="1"/>
</dbReference>
<dbReference type="InterPro" id="IPR050925">
    <property type="entry name" value="Rhomboid_protease_S54"/>
</dbReference>
<dbReference type="Pfam" id="PF01694">
    <property type="entry name" value="Rhomboid"/>
    <property type="match status" value="1"/>
</dbReference>
<organism evidence="9 10">
    <name type="scientific">Porphyromonas uenonis 60-3</name>
    <dbReference type="NCBI Taxonomy" id="596327"/>
    <lineage>
        <taxon>Bacteria</taxon>
        <taxon>Pseudomonadati</taxon>
        <taxon>Bacteroidota</taxon>
        <taxon>Bacteroidia</taxon>
        <taxon>Bacteroidales</taxon>
        <taxon>Porphyromonadaceae</taxon>
        <taxon>Porphyromonas</taxon>
    </lineage>
</organism>
<dbReference type="Proteomes" id="UP000003303">
    <property type="component" value="Unassembled WGS sequence"/>
</dbReference>